<dbReference type="PANTHER" id="PTHR42792">
    <property type="entry name" value="FLAGELLIN"/>
    <property type="match status" value="1"/>
</dbReference>
<proteinExistence type="inferred from homology"/>
<dbReference type="PANTHER" id="PTHR42792:SF2">
    <property type="entry name" value="FLAGELLIN"/>
    <property type="match status" value="1"/>
</dbReference>
<dbReference type="GO" id="GO:0009288">
    <property type="term" value="C:bacterial-type flagellum"/>
    <property type="evidence" value="ECO:0007669"/>
    <property type="project" value="UniProtKB-SubCell"/>
</dbReference>
<evidence type="ECO:0000313" key="7">
    <source>
        <dbReference type="EMBL" id="TSE19983.1"/>
    </source>
</evidence>
<evidence type="ECO:0000256" key="3">
    <source>
        <dbReference type="RuleBase" id="RU362073"/>
    </source>
</evidence>
<evidence type="ECO:0000256" key="1">
    <source>
        <dbReference type="ARBA" id="ARBA00005709"/>
    </source>
</evidence>
<organism evidence="6 8">
    <name type="scientific">Tepidimonas ignava</name>
    <dbReference type="NCBI Taxonomy" id="114249"/>
    <lineage>
        <taxon>Bacteria</taxon>
        <taxon>Pseudomonadati</taxon>
        <taxon>Pseudomonadota</taxon>
        <taxon>Betaproteobacteria</taxon>
        <taxon>Burkholderiales</taxon>
        <taxon>Tepidimonas</taxon>
    </lineage>
</organism>
<keyword evidence="6" id="KW-0969">Cilium</keyword>
<evidence type="ECO:0000259" key="4">
    <source>
        <dbReference type="Pfam" id="PF00669"/>
    </source>
</evidence>
<dbReference type="InterPro" id="IPR042187">
    <property type="entry name" value="Flagellin_C_sub2"/>
</dbReference>
<dbReference type="Proteomes" id="UP000295536">
    <property type="component" value="Unassembled WGS sequence"/>
</dbReference>
<feature type="domain" description="Flagellin C-terminal" evidence="5">
    <location>
        <begin position="194"/>
        <end position="278"/>
    </location>
</feature>
<comment type="function">
    <text evidence="3">Flagellin is the subunit protein which polymerizes to form the filaments of bacterial flagella.</text>
</comment>
<dbReference type="AlphaFoldDB" id="A0A4R3L684"/>
<evidence type="ECO:0000313" key="9">
    <source>
        <dbReference type="Proteomes" id="UP000315577"/>
    </source>
</evidence>
<keyword evidence="6" id="KW-0966">Cell projection</keyword>
<evidence type="ECO:0000313" key="6">
    <source>
        <dbReference type="EMBL" id="TCS95371.1"/>
    </source>
</evidence>
<dbReference type="GO" id="GO:0005198">
    <property type="term" value="F:structural molecule activity"/>
    <property type="evidence" value="ECO:0007669"/>
    <property type="project" value="UniProtKB-UniRule"/>
</dbReference>
<gene>
    <name evidence="7" type="primary">hag_1</name>
    <name evidence="6" type="ORF">EDC36_1149</name>
    <name evidence="7" type="ORF">Tigna_02012</name>
</gene>
<keyword evidence="2 3" id="KW-0975">Bacterial flagellum</keyword>
<dbReference type="Pfam" id="PF00669">
    <property type="entry name" value="Flagellin_N"/>
    <property type="match status" value="1"/>
</dbReference>
<dbReference type="Proteomes" id="UP000315577">
    <property type="component" value="Unassembled WGS sequence"/>
</dbReference>
<reference evidence="6 8" key="1">
    <citation type="submission" date="2019-03" db="EMBL/GenBank/DDBJ databases">
        <title>Genomic Encyclopedia of Type Strains, Phase IV (KMG-IV): sequencing the most valuable type-strain genomes for metagenomic binning, comparative biology and taxonomic classification.</title>
        <authorList>
            <person name="Goeker M."/>
        </authorList>
    </citation>
    <scope>NUCLEOTIDE SEQUENCE [LARGE SCALE GENOMIC DNA]</scope>
    <source>
        <strain evidence="6 8">DSM 12034</strain>
    </source>
</reference>
<dbReference type="Pfam" id="PF00700">
    <property type="entry name" value="Flagellin_C"/>
    <property type="match status" value="1"/>
</dbReference>
<dbReference type="Gene3D" id="6.10.10.10">
    <property type="entry name" value="Flagellar export chaperone, C-terminal domain"/>
    <property type="match status" value="1"/>
</dbReference>
<protein>
    <recommendedName>
        <fullName evidence="3">Flagellin</fullName>
    </recommendedName>
</protein>
<keyword evidence="3" id="KW-0964">Secreted</keyword>
<keyword evidence="6" id="KW-0282">Flagellum</keyword>
<evidence type="ECO:0000259" key="5">
    <source>
        <dbReference type="Pfam" id="PF00700"/>
    </source>
</evidence>
<dbReference type="RefSeq" id="WP_132963250.1">
    <property type="nucleotide sequence ID" value="NZ_SMAH01000014.1"/>
</dbReference>
<accession>A0A4R3L684</accession>
<feature type="domain" description="Flagellin N-terminal" evidence="4">
    <location>
        <begin position="5"/>
        <end position="141"/>
    </location>
</feature>
<sequence>MALTINTNVMSLNAQRNTINNMQSLQTTMARLSSGLRVNTAKDDAAGLGIAERMNSQARGMTVALQNTADALSMVEVVDGALSTVTDVLQRMRDLALRAGNGTNGGAERFNINQEFRQLSQELQRIQDQTSFNGRAILGTSATSFVFQIGAQGGQTISFILNSLAGLSGVGSAMTTGFSIASNASTANIASILGTLDVAIQSIVARRAEMGAYMSRFENIMTNLRVGIEKQTAARGRIMDADFAAETANLSRTQILQQAGTAMIAQANQLPQNVLRLLQG</sequence>
<dbReference type="InterPro" id="IPR046358">
    <property type="entry name" value="Flagellin_C"/>
</dbReference>
<dbReference type="SUPFAM" id="SSF64518">
    <property type="entry name" value="Phase 1 flagellin"/>
    <property type="match status" value="1"/>
</dbReference>
<reference evidence="7 9" key="2">
    <citation type="submission" date="2019-07" db="EMBL/GenBank/DDBJ databases">
        <title>Tepidimonas ignava SPS-1037 draft genome.</title>
        <authorList>
            <person name="Da Costa M.S."/>
            <person name="Froufe H.J.C."/>
            <person name="Egas C."/>
            <person name="Albuquerque L."/>
        </authorList>
    </citation>
    <scope>NUCLEOTIDE SEQUENCE [LARGE SCALE GENOMIC DNA]</scope>
    <source>
        <strain evidence="7 9">SPS-1037</strain>
    </source>
</reference>
<keyword evidence="9" id="KW-1185">Reference proteome</keyword>
<dbReference type="Gene3D" id="1.20.1330.10">
    <property type="entry name" value="f41 fragment of flagellin, N-terminal domain"/>
    <property type="match status" value="1"/>
</dbReference>
<dbReference type="PRINTS" id="PR00207">
    <property type="entry name" value="FLAGELLIN"/>
</dbReference>
<evidence type="ECO:0000256" key="2">
    <source>
        <dbReference type="ARBA" id="ARBA00023143"/>
    </source>
</evidence>
<dbReference type="Gene3D" id="6.10.280.190">
    <property type="match status" value="1"/>
</dbReference>
<evidence type="ECO:0000313" key="8">
    <source>
        <dbReference type="Proteomes" id="UP000295536"/>
    </source>
</evidence>
<comment type="similarity">
    <text evidence="1 3">Belongs to the bacterial flagellin family.</text>
</comment>
<comment type="caution">
    <text evidence="6">The sequence shown here is derived from an EMBL/GenBank/DDBJ whole genome shotgun (WGS) entry which is preliminary data.</text>
</comment>
<dbReference type="InterPro" id="IPR001029">
    <property type="entry name" value="Flagellin_N"/>
</dbReference>
<name>A0A4R3L684_9BURK</name>
<dbReference type="OrthoDB" id="9796789at2"/>
<dbReference type="GO" id="GO:0005576">
    <property type="term" value="C:extracellular region"/>
    <property type="evidence" value="ECO:0007669"/>
    <property type="project" value="UniProtKB-SubCell"/>
</dbReference>
<dbReference type="EMBL" id="SMAH01000014">
    <property type="protein sequence ID" value="TCS95371.1"/>
    <property type="molecule type" value="Genomic_DNA"/>
</dbReference>
<comment type="subcellular location">
    <subcellularLocation>
        <location evidence="3">Secreted</location>
    </subcellularLocation>
    <subcellularLocation>
        <location evidence="3">Bacterial flagellum</location>
    </subcellularLocation>
</comment>
<dbReference type="InterPro" id="IPR001492">
    <property type="entry name" value="Flagellin"/>
</dbReference>
<dbReference type="EMBL" id="VJNC01000014">
    <property type="protein sequence ID" value="TSE19983.1"/>
    <property type="molecule type" value="Genomic_DNA"/>
</dbReference>